<evidence type="ECO:0000313" key="3">
    <source>
        <dbReference type="Proteomes" id="UP000199481"/>
    </source>
</evidence>
<keyword evidence="3" id="KW-1185">Reference proteome</keyword>
<dbReference type="AlphaFoldDB" id="A0A1H1AMK3"/>
<keyword evidence="1" id="KW-0812">Transmembrane</keyword>
<reference evidence="3" key="1">
    <citation type="submission" date="2016-10" db="EMBL/GenBank/DDBJ databases">
        <authorList>
            <person name="Varghese N."/>
            <person name="Submissions S."/>
        </authorList>
    </citation>
    <scope>NUCLEOTIDE SEQUENCE [LARGE SCALE GENOMIC DNA]</scope>
    <source>
        <strain evidence="3">MPL-11</strain>
    </source>
</reference>
<keyword evidence="1" id="KW-0472">Membrane</keyword>
<gene>
    <name evidence="2" type="ORF">SAMN04487752_2168</name>
</gene>
<name>A0A1H1AMK3_9LACT</name>
<dbReference type="RefSeq" id="WP_226776729.1">
    <property type="nucleotide sequence ID" value="NZ_CP084916.1"/>
</dbReference>
<dbReference type="Proteomes" id="UP000199481">
    <property type="component" value="Unassembled WGS sequence"/>
</dbReference>
<feature type="transmembrane region" description="Helical" evidence="1">
    <location>
        <begin position="80"/>
        <end position="99"/>
    </location>
</feature>
<dbReference type="SUPFAM" id="SSF50156">
    <property type="entry name" value="PDZ domain-like"/>
    <property type="match status" value="1"/>
</dbReference>
<feature type="transmembrane region" description="Helical" evidence="1">
    <location>
        <begin position="185"/>
        <end position="203"/>
    </location>
</feature>
<accession>A0A1H1AMK3</accession>
<feature type="transmembrane region" description="Helical" evidence="1">
    <location>
        <begin position="274"/>
        <end position="292"/>
    </location>
</feature>
<dbReference type="Gene3D" id="2.30.42.10">
    <property type="match status" value="1"/>
</dbReference>
<sequence length="392" mass="44064">MAANFLIALVLFFIQPTFLVGLVFAIWTSHRRINHERSNHRVAVYSSLYEIKNYLLLGILPGVIGSVLLTIVGIPVTMDWIIVYQIVTILSLIVGYRFVHPIFTVSLSTLILVGLPLVLDSSNFSFIPNNWYQPLSQSEFIRTPLFVNSFIILILLLGISIVTIKRKADTHLSARFLKTKRGKRIAKYPIKPFWVMPLLLVVPGEGFQAFFSWWPTFSIGNELYSFFWLPILIGFQFTIQSQVPKVAVSKLVNDLAVITGVAVIIAIASIWTPFAPIFGFVFLLIGGGVVLYRHRKREKNWSVLFGPAENGIKIIGIRPDTPAEKMNLVVGDTIINCNNLPIETEFDFYQALSKNSVYCHLKVRGVDGELRLTETAIYADSPHEIGVVILGK</sequence>
<feature type="transmembrane region" description="Helical" evidence="1">
    <location>
        <begin position="223"/>
        <end position="239"/>
    </location>
</feature>
<evidence type="ECO:0000313" key="2">
    <source>
        <dbReference type="EMBL" id="SDQ40860.1"/>
    </source>
</evidence>
<feature type="transmembrane region" description="Helical" evidence="1">
    <location>
        <begin position="251"/>
        <end position="268"/>
    </location>
</feature>
<dbReference type="EMBL" id="FNJW01000008">
    <property type="protein sequence ID" value="SDQ40860.1"/>
    <property type="molecule type" value="Genomic_DNA"/>
</dbReference>
<evidence type="ECO:0008006" key="4">
    <source>
        <dbReference type="Google" id="ProtNLM"/>
    </source>
</evidence>
<proteinExistence type="predicted"/>
<organism evidence="2 3">
    <name type="scientific">Carnobacterium viridans</name>
    <dbReference type="NCBI Taxonomy" id="174587"/>
    <lineage>
        <taxon>Bacteria</taxon>
        <taxon>Bacillati</taxon>
        <taxon>Bacillota</taxon>
        <taxon>Bacilli</taxon>
        <taxon>Lactobacillales</taxon>
        <taxon>Carnobacteriaceae</taxon>
        <taxon>Carnobacterium</taxon>
    </lineage>
</organism>
<keyword evidence="1" id="KW-1133">Transmembrane helix</keyword>
<protein>
    <recommendedName>
        <fullName evidence="4">PDZ domain-containing protein</fullName>
    </recommendedName>
</protein>
<feature type="transmembrane region" description="Helical" evidence="1">
    <location>
        <begin position="6"/>
        <end position="27"/>
    </location>
</feature>
<evidence type="ECO:0000256" key="1">
    <source>
        <dbReference type="SAM" id="Phobius"/>
    </source>
</evidence>
<feature type="transmembrane region" description="Helical" evidence="1">
    <location>
        <begin position="106"/>
        <end position="126"/>
    </location>
</feature>
<dbReference type="InterPro" id="IPR036034">
    <property type="entry name" value="PDZ_sf"/>
</dbReference>
<feature type="transmembrane region" description="Helical" evidence="1">
    <location>
        <begin position="54"/>
        <end position="74"/>
    </location>
</feature>
<feature type="transmembrane region" description="Helical" evidence="1">
    <location>
        <begin position="146"/>
        <end position="164"/>
    </location>
</feature>